<feature type="compositionally biased region" description="Acidic residues" evidence="1">
    <location>
        <begin position="72"/>
        <end position="87"/>
    </location>
</feature>
<reference evidence="2 3" key="1">
    <citation type="submission" date="2021-01" db="EMBL/GenBank/DDBJ databases">
        <title>Whole genome shotgun sequence of Planotetraspora kaengkrachanensis NBRC 104272.</title>
        <authorList>
            <person name="Komaki H."/>
            <person name="Tamura T."/>
        </authorList>
    </citation>
    <scope>NUCLEOTIDE SEQUENCE [LARGE SCALE GENOMIC DNA]</scope>
    <source>
        <strain evidence="2 3">NBRC 104272</strain>
    </source>
</reference>
<evidence type="ECO:0000313" key="3">
    <source>
        <dbReference type="Proteomes" id="UP000630097"/>
    </source>
</evidence>
<accession>A0A8J3M0K8</accession>
<protein>
    <submittedName>
        <fullName evidence="2">Uncharacterized protein</fullName>
    </submittedName>
</protein>
<evidence type="ECO:0000256" key="1">
    <source>
        <dbReference type="SAM" id="MobiDB-lite"/>
    </source>
</evidence>
<gene>
    <name evidence="2" type="ORF">Pka01_29850</name>
</gene>
<dbReference type="Proteomes" id="UP000630097">
    <property type="component" value="Unassembled WGS sequence"/>
</dbReference>
<dbReference type="EMBL" id="BONV01000010">
    <property type="protein sequence ID" value="GIG79858.1"/>
    <property type="molecule type" value="Genomic_DNA"/>
</dbReference>
<organism evidence="2 3">
    <name type="scientific">Planotetraspora kaengkrachanensis</name>
    <dbReference type="NCBI Taxonomy" id="575193"/>
    <lineage>
        <taxon>Bacteria</taxon>
        <taxon>Bacillati</taxon>
        <taxon>Actinomycetota</taxon>
        <taxon>Actinomycetes</taxon>
        <taxon>Streptosporangiales</taxon>
        <taxon>Streptosporangiaceae</taxon>
        <taxon>Planotetraspora</taxon>
    </lineage>
</organism>
<dbReference type="AlphaFoldDB" id="A0A8J3M0K8"/>
<proteinExistence type="predicted"/>
<feature type="compositionally biased region" description="Gly residues" evidence="1">
    <location>
        <begin position="54"/>
        <end position="71"/>
    </location>
</feature>
<keyword evidence="3" id="KW-1185">Reference proteome</keyword>
<evidence type="ECO:0000313" key="2">
    <source>
        <dbReference type="EMBL" id="GIG79858.1"/>
    </source>
</evidence>
<name>A0A8J3M0K8_9ACTN</name>
<sequence>MNVTGVKPKTLDRWTRARDPPRLARTTIRTVWPPTAVVTRVVAADQEPTRWSSPGGGAGVAVDGNGVGVGEGDGDSGDDGGGDDGGDDGVGVGVGVSSRPCASAGAKGPAATTLAIMDAASATDTADNR</sequence>
<comment type="caution">
    <text evidence="2">The sequence shown here is derived from an EMBL/GenBank/DDBJ whole genome shotgun (WGS) entry which is preliminary data.</text>
</comment>
<feature type="region of interest" description="Disordered" evidence="1">
    <location>
        <begin position="45"/>
        <end position="111"/>
    </location>
</feature>